<organism evidence="2 4">
    <name type="scientific">Hypsizygus marmoreus</name>
    <name type="common">White beech mushroom</name>
    <name type="synonym">Agaricus marmoreus</name>
    <dbReference type="NCBI Taxonomy" id="39966"/>
    <lineage>
        <taxon>Eukaryota</taxon>
        <taxon>Fungi</taxon>
        <taxon>Dikarya</taxon>
        <taxon>Basidiomycota</taxon>
        <taxon>Agaricomycotina</taxon>
        <taxon>Agaricomycetes</taxon>
        <taxon>Agaricomycetidae</taxon>
        <taxon>Agaricales</taxon>
        <taxon>Tricholomatineae</taxon>
        <taxon>Lyophyllaceae</taxon>
        <taxon>Hypsizygus</taxon>
    </lineage>
</organism>
<evidence type="ECO:0000313" key="2">
    <source>
        <dbReference type="EMBL" id="RDB22432.1"/>
    </source>
</evidence>
<gene>
    <name evidence="2" type="ORF">Hypma_010408</name>
    <name evidence="3" type="ORF">Hypma_010412</name>
</gene>
<dbReference type="EMBL" id="LUEZ02000050">
    <property type="protein sequence ID" value="RDB22446.1"/>
    <property type="molecule type" value="Genomic_DNA"/>
</dbReference>
<accession>A0A369JM62</accession>
<feature type="region of interest" description="Disordered" evidence="1">
    <location>
        <begin position="155"/>
        <end position="178"/>
    </location>
</feature>
<comment type="caution">
    <text evidence="2">The sequence shown here is derived from an EMBL/GenBank/DDBJ whole genome shotgun (WGS) entry which is preliminary data.</text>
</comment>
<dbReference type="AlphaFoldDB" id="A0A369JM62"/>
<sequence length="178" mass="20155">MISPQDILLQYVAIVYLDNAYTFTYINTIWGSVLRSCSTSRLPPSSPTSLPRRHQMHRCHCQSRRMCAQRFEISIKVIGVPVPGLGCQFLDGALREKVLDNARYLICEAYRRIHHALLIRLVLRRFNLSRNESEKRILNLVRETCICGSSRAFGEGHNKDSSRPSSAGGDSCGQRVTC</sequence>
<proteinExistence type="predicted"/>
<evidence type="ECO:0000256" key="1">
    <source>
        <dbReference type="SAM" id="MobiDB-lite"/>
    </source>
</evidence>
<dbReference type="STRING" id="39966.A0A369JM62"/>
<dbReference type="InParanoid" id="A0A369JM62"/>
<evidence type="ECO:0000313" key="4">
    <source>
        <dbReference type="Proteomes" id="UP000076154"/>
    </source>
</evidence>
<dbReference type="OrthoDB" id="417252at2759"/>
<protein>
    <submittedName>
        <fullName evidence="2">Uncharacterized protein</fullName>
    </submittedName>
</protein>
<name>A0A369JM62_HYPMA</name>
<dbReference type="Proteomes" id="UP000076154">
    <property type="component" value="Unassembled WGS sequence"/>
</dbReference>
<dbReference type="EMBL" id="LUEZ02000050">
    <property type="protein sequence ID" value="RDB22432.1"/>
    <property type="molecule type" value="Genomic_DNA"/>
</dbReference>
<reference evidence="2 4" key="1">
    <citation type="submission" date="2018-04" db="EMBL/GenBank/DDBJ databases">
        <title>Whole genome sequencing of Hypsizygus marmoreus.</title>
        <authorList>
            <person name="Choi I.-G."/>
            <person name="Min B."/>
            <person name="Kim J.-G."/>
            <person name="Kim S."/>
            <person name="Oh Y.-L."/>
            <person name="Kong W.-S."/>
            <person name="Park H."/>
            <person name="Jeong J."/>
            <person name="Song E.-S."/>
        </authorList>
    </citation>
    <scope>NUCLEOTIDE SEQUENCE [LARGE SCALE GENOMIC DNA]</scope>
    <source>
        <strain evidence="2 4">51987-8</strain>
    </source>
</reference>
<evidence type="ECO:0000313" key="3">
    <source>
        <dbReference type="EMBL" id="RDB22446.1"/>
    </source>
</evidence>
<keyword evidence="4" id="KW-1185">Reference proteome</keyword>